<protein>
    <submittedName>
        <fullName evidence="1">Uncharacterized protein</fullName>
    </submittedName>
</protein>
<name>A0A7R7WD79_ASPKA</name>
<dbReference type="GeneID" id="64962133"/>
<organism evidence="1 2">
    <name type="scientific">Aspergillus kawachii</name>
    <name type="common">White koji mold</name>
    <name type="synonym">Aspergillus awamori var. kawachi</name>
    <dbReference type="NCBI Taxonomy" id="1069201"/>
    <lineage>
        <taxon>Eukaryota</taxon>
        <taxon>Fungi</taxon>
        <taxon>Dikarya</taxon>
        <taxon>Ascomycota</taxon>
        <taxon>Pezizomycotina</taxon>
        <taxon>Eurotiomycetes</taxon>
        <taxon>Eurotiomycetidae</taxon>
        <taxon>Eurotiales</taxon>
        <taxon>Aspergillaceae</taxon>
        <taxon>Aspergillus</taxon>
        <taxon>Aspergillus subgen. Circumdati</taxon>
    </lineage>
</organism>
<accession>A0A7R7WD79</accession>
<dbReference type="EMBL" id="AP024429">
    <property type="protein sequence ID" value="BCS00812.1"/>
    <property type="molecule type" value="Genomic_DNA"/>
</dbReference>
<sequence>MALGFGTPLLCIAGPPFSTDTLGVCSLPVKRESRVLSRGIFHSLIAFPSTVPRFQRAALLNVNLEMGFPHASSRDSLVEFSETTPHSVCLLETSDGIPNPLPRSTPAYCDGLHQACTKKRSSPELGLTAVTSWSLGSPSDPGVWALRRLWMIPTLCEF</sequence>
<dbReference type="KEGG" id="aluc:AKAW2_51153S"/>
<evidence type="ECO:0000313" key="2">
    <source>
        <dbReference type="Proteomes" id="UP000661280"/>
    </source>
</evidence>
<reference evidence="1" key="2">
    <citation type="submission" date="2021-02" db="EMBL/GenBank/DDBJ databases">
        <title>Aspergillus luchuensis mut. kawachii IFO 4304 genome sequence.</title>
        <authorList>
            <person name="Mori K."/>
            <person name="Kadooka C."/>
            <person name="Goto M."/>
            <person name="Futagami T."/>
        </authorList>
    </citation>
    <scope>NUCLEOTIDE SEQUENCE</scope>
    <source>
        <strain evidence="1">IFO 4308</strain>
    </source>
</reference>
<reference evidence="1" key="1">
    <citation type="submission" date="2021-01" db="EMBL/GenBank/DDBJ databases">
        <authorList>
            <consortium name="Aspergillus luchuensis mut. kawachii IFO 4304 genome sequencing consortium"/>
            <person name="Kazuki M."/>
            <person name="Futagami T."/>
        </authorList>
    </citation>
    <scope>NUCLEOTIDE SEQUENCE</scope>
    <source>
        <strain evidence="1">IFO 4308</strain>
    </source>
</reference>
<proteinExistence type="predicted"/>
<dbReference type="AlphaFoldDB" id="A0A7R7WD79"/>
<dbReference type="Proteomes" id="UP000661280">
    <property type="component" value="Chromosome 5"/>
</dbReference>
<dbReference type="RefSeq" id="XP_041544574.1">
    <property type="nucleotide sequence ID" value="XM_041691050.1"/>
</dbReference>
<dbReference type="OrthoDB" id="10307821at2759"/>
<evidence type="ECO:0000313" key="1">
    <source>
        <dbReference type="EMBL" id="BCS00812.1"/>
    </source>
</evidence>
<gene>
    <name evidence="1" type="ORF">AKAW2_51153S</name>
</gene>
<keyword evidence="2" id="KW-1185">Reference proteome</keyword>